<feature type="compositionally biased region" description="Basic and acidic residues" evidence="1">
    <location>
        <begin position="127"/>
        <end position="147"/>
    </location>
</feature>
<reference evidence="2 3" key="1">
    <citation type="submission" date="2023-01" db="EMBL/GenBank/DDBJ databases">
        <title>Analysis of 21 Apiospora genomes using comparative genomics revels a genus with tremendous synthesis potential of carbohydrate active enzymes and secondary metabolites.</title>
        <authorList>
            <person name="Sorensen T."/>
        </authorList>
    </citation>
    <scope>NUCLEOTIDE SEQUENCE [LARGE SCALE GENOMIC DNA]</scope>
    <source>
        <strain evidence="2 3">CBS 135458</strain>
    </source>
</reference>
<organism evidence="2 3">
    <name type="scientific">Apiospora phragmitis</name>
    <dbReference type="NCBI Taxonomy" id="2905665"/>
    <lineage>
        <taxon>Eukaryota</taxon>
        <taxon>Fungi</taxon>
        <taxon>Dikarya</taxon>
        <taxon>Ascomycota</taxon>
        <taxon>Pezizomycotina</taxon>
        <taxon>Sordariomycetes</taxon>
        <taxon>Xylariomycetidae</taxon>
        <taxon>Amphisphaeriales</taxon>
        <taxon>Apiosporaceae</taxon>
        <taxon>Apiospora</taxon>
    </lineage>
</organism>
<name>A0ABR1VG39_9PEZI</name>
<protein>
    <submittedName>
        <fullName evidence="2">Uncharacterized protein</fullName>
    </submittedName>
</protein>
<feature type="region of interest" description="Disordered" evidence="1">
    <location>
        <begin position="1"/>
        <end position="77"/>
    </location>
</feature>
<dbReference type="Proteomes" id="UP001480595">
    <property type="component" value="Unassembled WGS sequence"/>
</dbReference>
<evidence type="ECO:0000313" key="3">
    <source>
        <dbReference type="Proteomes" id="UP001480595"/>
    </source>
</evidence>
<accession>A0ABR1VG39</accession>
<comment type="caution">
    <text evidence="2">The sequence shown here is derived from an EMBL/GenBank/DDBJ whole genome shotgun (WGS) entry which is preliminary data.</text>
</comment>
<evidence type="ECO:0000313" key="2">
    <source>
        <dbReference type="EMBL" id="KAK8068959.1"/>
    </source>
</evidence>
<dbReference type="GeneID" id="92090047"/>
<dbReference type="RefSeq" id="XP_066716253.1">
    <property type="nucleotide sequence ID" value="XM_066856984.1"/>
</dbReference>
<keyword evidence="3" id="KW-1185">Reference proteome</keyword>
<dbReference type="EMBL" id="JAQQWL010000006">
    <property type="protein sequence ID" value="KAK8068959.1"/>
    <property type="molecule type" value="Genomic_DNA"/>
</dbReference>
<gene>
    <name evidence="2" type="ORF">PG994_005575</name>
</gene>
<sequence length="296" mass="33435">MPYPIDFCKQSGASESMGGKSQSRWNFSFENIKETVSDDTGGDPLDAEPSNDAQAPPVPPPEPTARPKKAQTPAERERELNYALVAAHRNLTRISQYVLKLEAYANIATKEDVRQTLEATLENSQHSSRDAKSTESSSEDGRHERLIEDVSRHSEHVWYRVYLLWGESSTKPWLERVLEANRVMDEEIIYYTVRDMAAGRPLAVWLGYIRDMCHRGDEPAREGRVVAIAWAFLDRGIRPSRPGHGTTVAQFIAEWDALRKRGAFNEALENPESQRGSDAEILASLKGLWSARMRPL</sequence>
<evidence type="ECO:0000256" key="1">
    <source>
        <dbReference type="SAM" id="MobiDB-lite"/>
    </source>
</evidence>
<feature type="compositionally biased region" description="Polar residues" evidence="1">
    <location>
        <begin position="11"/>
        <end position="29"/>
    </location>
</feature>
<feature type="region of interest" description="Disordered" evidence="1">
    <location>
        <begin position="120"/>
        <end position="147"/>
    </location>
</feature>
<proteinExistence type="predicted"/>